<dbReference type="PANTHER" id="PTHR10434">
    <property type="entry name" value="1-ACYL-SN-GLYCEROL-3-PHOSPHATE ACYLTRANSFERASE"/>
    <property type="match status" value="1"/>
</dbReference>
<dbReference type="EMBL" id="DVMR01000047">
    <property type="protein sequence ID" value="HIU43812.1"/>
    <property type="molecule type" value="Genomic_DNA"/>
</dbReference>
<dbReference type="AlphaFoldDB" id="A0A9D1LLQ6"/>
<dbReference type="GO" id="GO:0006654">
    <property type="term" value="P:phosphatidic acid biosynthetic process"/>
    <property type="evidence" value="ECO:0007669"/>
    <property type="project" value="TreeGrafter"/>
</dbReference>
<organism evidence="4 5">
    <name type="scientific">Candidatus Ventrousia excrementavium</name>
    <dbReference type="NCBI Taxonomy" id="2840961"/>
    <lineage>
        <taxon>Bacteria</taxon>
        <taxon>Bacillati</taxon>
        <taxon>Bacillota</taxon>
        <taxon>Clostridia</taxon>
        <taxon>Eubacteriales</taxon>
        <taxon>Clostridiaceae</taxon>
        <taxon>Clostridiaceae incertae sedis</taxon>
        <taxon>Candidatus Ventrousia</taxon>
    </lineage>
</organism>
<dbReference type="Proteomes" id="UP000824073">
    <property type="component" value="Unassembled WGS sequence"/>
</dbReference>
<reference evidence="4" key="1">
    <citation type="submission" date="2020-10" db="EMBL/GenBank/DDBJ databases">
        <authorList>
            <person name="Gilroy R."/>
        </authorList>
    </citation>
    <scope>NUCLEOTIDE SEQUENCE</scope>
    <source>
        <strain evidence="4">CHK191-8634</strain>
    </source>
</reference>
<dbReference type="PANTHER" id="PTHR10434:SF11">
    <property type="entry name" value="1-ACYL-SN-GLYCEROL-3-PHOSPHATE ACYLTRANSFERASE"/>
    <property type="match status" value="1"/>
</dbReference>
<dbReference type="SMART" id="SM00563">
    <property type="entry name" value="PlsC"/>
    <property type="match status" value="1"/>
</dbReference>
<comment type="caution">
    <text evidence="4">The sequence shown here is derived from an EMBL/GenBank/DDBJ whole genome shotgun (WGS) entry which is preliminary data.</text>
</comment>
<proteinExistence type="predicted"/>
<sequence>MKPEQYRKIREPLGSLYDAAAGVMSLFLKKACGLRVQTDGQVPQSGPVLVLCSHQGMLDFAVTAAALLPRRLHFVCSESFFQRPLLAPLLYAMGVIPKVQFTADPRCIASILRTLRAGGAVCLYPAGQTSMTGRPGEVGPAIARLVRKCGVSVAFLQLHGGFFTRSRFARGLNRGRIDARLGLLFASGQPGALTDDEIYRRVCGAIDYDEYRWQRETGAVFASRHRAKGYQNMLLLCPRCGARASYSARGNRVRCDVCGNSGAVGSDMRLHADEGSVLPETLVEWHDLLRRDWEKRLRAGSFCMKSPVRCRRWDGRRFAPDGGGVATLDEHQLCYKPRCGEPVCLANRTLSGMRCVPGAYFEIETPGGALRLYPDEGRSAAEWKLAQEYLHWRAGHETTP</sequence>
<dbReference type="GO" id="GO:0003841">
    <property type="term" value="F:1-acylglycerol-3-phosphate O-acyltransferase activity"/>
    <property type="evidence" value="ECO:0007669"/>
    <property type="project" value="TreeGrafter"/>
</dbReference>
<gene>
    <name evidence="4" type="ORF">IAB67_05885</name>
</gene>
<protein>
    <submittedName>
        <fullName evidence="4">1-acyl-sn-glycerol-3-phosphate acyltransferase</fullName>
    </submittedName>
</protein>
<keyword evidence="1" id="KW-0808">Transferase</keyword>
<dbReference type="InterPro" id="IPR002123">
    <property type="entry name" value="Plipid/glycerol_acylTrfase"/>
</dbReference>
<evidence type="ECO:0000256" key="1">
    <source>
        <dbReference type="ARBA" id="ARBA00022679"/>
    </source>
</evidence>
<accession>A0A9D1LLQ6</accession>
<reference evidence="4" key="2">
    <citation type="journal article" date="2021" name="PeerJ">
        <title>Extensive microbial diversity within the chicken gut microbiome revealed by metagenomics and culture.</title>
        <authorList>
            <person name="Gilroy R."/>
            <person name="Ravi A."/>
            <person name="Getino M."/>
            <person name="Pursley I."/>
            <person name="Horton D.L."/>
            <person name="Alikhan N.F."/>
            <person name="Baker D."/>
            <person name="Gharbi K."/>
            <person name="Hall N."/>
            <person name="Watson M."/>
            <person name="Adriaenssens E.M."/>
            <person name="Foster-Nyarko E."/>
            <person name="Jarju S."/>
            <person name="Secka A."/>
            <person name="Antonio M."/>
            <person name="Oren A."/>
            <person name="Chaudhuri R.R."/>
            <person name="La Ragione R."/>
            <person name="Hildebrand F."/>
            <person name="Pallen M.J."/>
        </authorList>
    </citation>
    <scope>NUCLEOTIDE SEQUENCE</scope>
    <source>
        <strain evidence="4">CHK191-8634</strain>
    </source>
</reference>
<keyword evidence="2 4" id="KW-0012">Acyltransferase</keyword>
<name>A0A9D1LLQ6_9CLOT</name>
<feature type="domain" description="Phospholipid/glycerol acyltransferase" evidence="3">
    <location>
        <begin position="48"/>
        <end position="161"/>
    </location>
</feature>
<evidence type="ECO:0000256" key="2">
    <source>
        <dbReference type="ARBA" id="ARBA00023315"/>
    </source>
</evidence>
<dbReference type="Pfam" id="PF01553">
    <property type="entry name" value="Acyltransferase"/>
    <property type="match status" value="1"/>
</dbReference>
<dbReference type="CDD" id="cd07989">
    <property type="entry name" value="LPLAT_AGPAT-like"/>
    <property type="match status" value="1"/>
</dbReference>
<dbReference type="SUPFAM" id="SSF69593">
    <property type="entry name" value="Glycerol-3-phosphate (1)-acyltransferase"/>
    <property type="match status" value="1"/>
</dbReference>
<evidence type="ECO:0000313" key="4">
    <source>
        <dbReference type="EMBL" id="HIU43812.1"/>
    </source>
</evidence>
<evidence type="ECO:0000313" key="5">
    <source>
        <dbReference type="Proteomes" id="UP000824073"/>
    </source>
</evidence>
<evidence type="ECO:0000259" key="3">
    <source>
        <dbReference type="SMART" id="SM00563"/>
    </source>
</evidence>